<keyword evidence="2" id="KW-1133">Transmembrane helix</keyword>
<accession>A0A066YVF4</accession>
<dbReference type="EMBL" id="JNBY01000083">
    <property type="protein sequence ID" value="KDN85533.1"/>
    <property type="molecule type" value="Genomic_DNA"/>
</dbReference>
<evidence type="ECO:0000313" key="4">
    <source>
        <dbReference type="Proteomes" id="UP000027178"/>
    </source>
</evidence>
<feature type="compositionally biased region" description="Pro residues" evidence="1">
    <location>
        <begin position="21"/>
        <end position="37"/>
    </location>
</feature>
<keyword evidence="4" id="KW-1185">Reference proteome</keyword>
<reference evidence="3 4" key="1">
    <citation type="submission" date="2014-05" db="EMBL/GenBank/DDBJ databases">
        <title>Draft Genome Sequence of Kitasatospora cheerisanensis KCTC 2395.</title>
        <authorList>
            <person name="Nam D.H."/>
        </authorList>
    </citation>
    <scope>NUCLEOTIDE SEQUENCE [LARGE SCALE GENOMIC DNA]</scope>
    <source>
        <strain evidence="3 4">KCTC 2395</strain>
    </source>
</reference>
<name>A0A066YVF4_9ACTN</name>
<feature type="compositionally biased region" description="Low complexity" evidence="1">
    <location>
        <begin position="7"/>
        <end position="20"/>
    </location>
</feature>
<dbReference type="RefSeq" id="WP_051653018.1">
    <property type="nucleotide sequence ID" value="NZ_KK853997.1"/>
</dbReference>
<protein>
    <submittedName>
        <fullName evidence="3">Uncharacterized protein</fullName>
    </submittedName>
</protein>
<proteinExistence type="predicted"/>
<feature type="region of interest" description="Disordered" evidence="1">
    <location>
        <begin position="224"/>
        <end position="252"/>
    </location>
</feature>
<evidence type="ECO:0000313" key="3">
    <source>
        <dbReference type="EMBL" id="KDN85533.1"/>
    </source>
</evidence>
<evidence type="ECO:0000256" key="2">
    <source>
        <dbReference type="SAM" id="Phobius"/>
    </source>
</evidence>
<feature type="compositionally biased region" description="Low complexity" evidence="1">
    <location>
        <begin position="90"/>
        <end position="103"/>
    </location>
</feature>
<dbReference type="eggNOG" id="ENOG5033A46">
    <property type="taxonomic scope" value="Bacteria"/>
</dbReference>
<feature type="compositionally biased region" description="Basic and acidic residues" evidence="1">
    <location>
        <begin position="232"/>
        <end position="252"/>
    </location>
</feature>
<dbReference type="PATRIC" id="fig|1348663.4.peg.2668"/>
<gene>
    <name evidence="3" type="ORF">KCH_27640</name>
</gene>
<keyword evidence="2" id="KW-0812">Transmembrane</keyword>
<dbReference type="HOGENOM" id="CLU_1033583_0_0_11"/>
<feature type="region of interest" description="Disordered" evidence="1">
    <location>
        <begin position="1"/>
        <end position="113"/>
    </location>
</feature>
<dbReference type="Proteomes" id="UP000027178">
    <property type="component" value="Unassembled WGS sequence"/>
</dbReference>
<dbReference type="OrthoDB" id="4350888at2"/>
<feature type="transmembrane region" description="Helical" evidence="2">
    <location>
        <begin position="122"/>
        <end position="142"/>
    </location>
</feature>
<keyword evidence="2" id="KW-0472">Membrane</keyword>
<sequence length="320" mass="32299">MYGQGQGPQQYPQGQPQQPYGAPPPQPGYGAPQPPAGQPGYGAPQPPAYGAPQPPAYGAPQPPVGQPGYGAPQPPAPQQGYGYPQPPAQPQQQWGGAPQVPGQQGYGGYPAPPAPSKGKGGIIALVAVLVLAAGGGVAYWALSGSKGSDTAGKYKLTVPESVAGYTKKSSSEKGELKGLEGVGTFEGSLTATYQKTPTDVASFSGSWGSVPDPGKALDTAIQKLNEGDSGDGSDKPNWKQEPADVDAGDSKDPGAVLRCGVVSQESGKTTLGVPICLFASHSTIGVVAFVSMDSTGKATVTTSDAASRTRQIRDAATVAK</sequence>
<evidence type="ECO:0000256" key="1">
    <source>
        <dbReference type="SAM" id="MobiDB-lite"/>
    </source>
</evidence>
<dbReference type="AlphaFoldDB" id="A0A066YVF4"/>
<feature type="compositionally biased region" description="Pro residues" evidence="1">
    <location>
        <begin position="44"/>
        <end position="65"/>
    </location>
</feature>
<comment type="caution">
    <text evidence="3">The sequence shown here is derived from an EMBL/GenBank/DDBJ whole genome shotgun (WGS) entry which is preliminary data.</text>
</comment>
<organism evidence="3 4">
    <name type="scientific">Kitasatospora cheerisanensis KCTC 2395</name>
    <dbReference type="NCBI Taxonomy" id="1348663"/>
    <lineage>
        <taxon>Bacteria</taxon>
        <taxon>Bacillati</taxon>
        <taxon>Actinomycetota</taxon>
        <taxon>Actinomycetes</taxon>
        <taxon>Kitasatosporales</taxon>
        <taxon>Streptomycetaceae</taxon>
        <taxon>Kitasatospora</taxon>
    </lineage>
</organism>